<evidence type="ECO:0000256" key="6">
    <source>
        <dbReference type="SAM" id="Phobius"/>
    </source>
</evidence>
<dbReference type="Pfam" id="PF01095">
    <property type="entry name" value="Pectinesterase"/>
    <property type="match status" value="1"/>
</dbReference>
<keyword evidence="3" id="KW-0063">Aspartyl esterase</keyword>
<dbReference type="InterPro" id="IPR011050">
    <property type="entry name" value="Pectin_lyase_fold/virulence"/>
</dbReference>
<dbReference type="SUPFAM" id="SSF51126">
    <property type="entry name" value="Pectin lyase-like"/>
    <property type="match status" value="1"/>
</dbReference>
<dbReference type="Gene3D" id="2.160.20.10">
    <property type="entry name" value="Single-stranded right-handed beta-helix, Pectin lyase-like"/>
    <property type="match status" value="1"/>
</dbReference>
<keyword evidence="9" id="KW-1185">Reference proteome</keyword>
<dbReference type="InterPro" id="IPR012334">
    <property type="entry name" value="Pectin_lyas_fold"/>
</dbReference>
<accession>A0AA89AJA6</accession>
<protein>
    <recommendedName>
        <fullName evidence="7">Pectinesterase catalytic domain-containing protein</fullName>
    </recommendedName>
</protein>
<evidence type="ECO:0000313" key="8">
    <source>
        <dbReference type="EMBL" id="KAK3003286.1"/>
    </source>
</evidence>
<keyword evidence="2" id="KW-0378">Hydrolase</keyword>
<proteinExistence type="predicted"/>
<dbReference type="GO" id="GO:0042545">
    <property type="term" value="P:cell wall modification"/>
    <property type="evidence" value="ECO:0007669"/>
    <property type="project" value="InterPro"/>
</dbReference>
<dbReference type="PANTHER" id="PTHR31707">
    <property type="entry name" value="PECTINESTERASE"/>
    <property type="match status" value="1"/>
</dbReference>
<dbReference type="AlphaFoldDB" id="A0AA89AJA6"/>
<keyword evidence="4" id="KW-0961">Cell wall biogenesis/degradation</keyword>
<evidence type="ECO:0000313" key="9">
    <source>
        <dbReference type="Proteomes" id="UP001188597"/>
    </source>
</evidence>
<feature type="transmembrane region" description="Helical" evidence="6">
    <location>
        <begin position="37"/>
        <end position="55"/>
    </location>
</feature>
<organism evidence="8 9">
    <name type="scientific">Escallonia herrerae</name>
    <dbReference type="NCBI Taxonomy" id="1293975"/>
    <lineage>
        <taxon>Eukaryota</taxon>
        <taxon>Viridiplantae</taxon>
        <taxon>Streptophyta</taxon>
        <taxon>Embryophyta</taxon>
        <taxon>Tracheophyta</taxon>
        <taxon>Spermatophyta</taxon>
        <taxon>Magnoliopsida</taxon>
        <taxon>eudicotyledons</taxon>
        <taxon>Gunneridae</taxon>
        <taxon>Pentapetalae</taxon>
        <taxon>asterids</taxon>
        <taxon>campanulids</taxon>
        <taxon>Escalloniales</taxon>
        <taxon>Escalloniaceae</taxon>
        <taxon>Escallonia</taxon>
    </lineage>
</organism>
<dbReference type="GO" id="GO:0030599">
    <property type="term" value="F:pectinesterase activity"/>
    <property type="evidence" value="ECO:0007669"/>
    <property type="project" value="UniProtKB-EC"/>
</dbReference>
<name>A0AA89AJA6_9ASTE</name>
<keyword evidence="6" id="KW-1133">Transmembrane helix</keyword>
<evidence type="ECO:0000256" key="4">
    <source>
        <dbReference type="ARBA" id="ARBA00023316"/>
    </source>
</evidence>
<evidence type="ECO:0000256" key="1">
    <source>
        <dbReference type="ARBA" id="ARBA00005184"/>
    </source>
</evidence>
<comment type="catalytic activity">
    <reaction evidence="5">
        <text>[(1-&gt;4)-alpha-D-galacturonosyl methyl ester](n) + n H2O = [(1-&gt;4)-alpha-D-galacturonosyl](n) + n methanol + n H(+)</text>
        <dbReference type="Rhea" id="RHEA:22380"/>
        <dbReference type="Rhea" id="RHEA-COMP:14570"/>
        <dbReference type="Rhea" id="RHEA-COMP:14573"/>
        <dbReference type="ChEBI" id="CHEBI:15377"/>
        <dbReference type="ChEBI" id="CHEBI:15378"/>
        <dbReference type="ChEBI" id="CHEBI:17790"/>
        <dbReference type="ChEBI" id="CHEBI:140522"/>
        <dbReference type="ChEBI" id="CHEBI:140523"/>
        <dbReference type="EC" id="3.1.1.11"/>
    </reaction>
</comment>
<dbReference type="Proteomes" id="UP001188597">
    <property type="component" value="Unassembled WGS sequence"/>
</dbReference>
<evidence type="ECO:0000256" key="2">
    <source>
        <dbReference type="ARBA" id="ARBA00022801"/>
    </source>
</evidence>
<comment type="caution">
    <text evidence="8">The sequence shown here is derived from an EMBL/GenBank/DDBJ whole genome shotgun (WGS) entry which is preliminary data.</text>
</comment>
<comment type="pathway">
    <text evidence="1">Glycan metabolism; pectin degradation; 2-dehydro-3-deoxy-D-gluconate from pectin: step 1/5.</text>
</comment>
<dbReference type="EMBL" id="JAVXUP010002442">
    <property type="protein sequence ID" value="KAK3003286.1"/>
    <property type="molecule type" value="Genomic_DNA"/>
</dbReference>
<dbReference type="InterPro" id="IPR000070">
    <property type="entry name" value="Pectinesterase_cat"/>
</dbReference>
<evidence type="ECO:0000256" key="3">
    <source>
        <dbReference type="ARBA" id="ARBA00023085"/>
    </source>
</evidence>
<sequence length="269" mass="29429">MMNDPVNGAPASVPVYADEMHRRPSWIYTNLTNLLKAGYVCVLLGLAVWQLVVLVSHRIKLHGSCDYSSVVAKSGRRDFSTVMDTVFITMATSETNPESGPVNHNVQHGDGTVVVAYSATISAQETFQFYRGCNTQGSKYFIYGAARALFQRCTIEATIEPPDEMALITGQSNKHDGTGNGFVFHLCKLSTVGSTLSKNFLGGPLGAFAKTVVMQSSLMPQLRVGWLMLLRQELYILVNTITVDPVKVPVQTPVAFGILIMNLLQRILP</sequence>
<keyword evidence="6" id="KW-0812">Transmembrane</keyword>
<evidence type="ECO:0000259" key="7">
    <source>
        <dbReference type="Pfam" id="PF01095"/>
    </source>
</evidence>
<evidence type="ECO:0000256" key="5">
    <source>
        <dbReference type="ARBA" id="ARBA00047928"/>
    </source>
</evidence>
<reference evidence="8" key="1">
    <citation type="submission" date="2022-12" db="EMBL/GenBank/DDBJ databases">
        <title>Draft genome assemblies for two species of Escallonia (Escalloniales).</title>
        <authorList>
            <person name="Chanderbali A."/>
            <person name="Dervinis C."/>
            <person name="Anghel I."/>
            <person name="Soltis D."/>
            <person name="Soltis P."/>
            <person name="Zapata F."/>
        </authorList>
    </citation>
    <scope>NUCLEOTIDE SEQUENCE</scope>
    <source>
        <strain evidence="8">UCBG64.0493</strain>
        <tissue evidence="8">Leaf</tissue>
    </source>
</reference>
<keyword evidence="6" id="KW-0472">Membrane</keyword>
<feature type="domain" description="Pectinesterase catalytic" evidence="7">
    <location>
        <begin position="114"/>
        <end position="227"/>
    </location>
</feature>
<gene>
    <name evidence="8" type="ORF">RJ639_019261</name>
</gene>